<accession>A0A919KPN1</accession>
<gene>
    <name evidence="1" type="ORF">GCM10018781_24370</name>
</gene>
<comment type="caution">
    <text evidence="1">The sequence shown here is derived from an EMBL/GenBank/DDBJ whole genome shotgun (WGS) entry which is preliminary data.</text>
</comment>
<proteinExistence type="predicted"/>
<reference evidence="1" key="1">
    <citation type="journal article" date="2014" name="Int. J. Syst. Evol. Microbiol.">
        <title>Complete genome sequence of Corynebacterium casei LMG S-19264T (=DSM 44701T), isolated from a smear-ripened cheese.</title>
        <authorList>
            <consortium name="US DOE Joint Genome Institute (JGI-PGF)"/>
            <person name="Walter F."/>
            <person name="Albersmeier A."/>
            <person name="Kalinowski J."/>
            <person name="Ruckert C."/>
        </authorList>
    </citation>
    <scope>NUCLEOTIDE SEQUENCE</scope>
    <source>
        <strain evidence="1">JCM 4646</strain>
    </source>
</reference>
<name>A0A919KPN1_9ACTN</name>
<protein>
    <submittedName>
        <fullName evidence="1">Uncharacterized protein</fullName>
    </submittedName>
</protein>
<dbReference type="Proteomes" id="UP000617734">
    <property type="component" value="Unassembled WGS sequence"/>
</dbReference>
<dbReference type="EMBL" id="BNBO01000010">
    <property type="protein sequence ID" value="GHH68173.1"/>
    <property type="molecule type" value="Genomic_DNA"/>
</dbReference>
<evidence type="ECO:0000313" key="2">
    <source>
        <dbReference type="Proteomes" id="UP000617734"/>
    </source>
</evidence>
<evidence type="ECO:0000313" key="1">
    <source>
        <dbReference type="EMBL" id="GHH68173.1"/>
    </source>
</evidence>
<keyword evidence="2" id="KW-1185">Reference proteome</keyword>
<dbReference type="AlphaFoldDB" id="A0A919KPN1"/>
<sequence length="106" mass="10831">MPAETRFFGRCGRVTPDGCARRDVAGAGPGGAAGDGPSGRPAWSAAAVRGAVRPGWRDTVARPGPVVAGPGAPVRRGGRATARWVPVRGAMETVKKRFFTAGVSSF</sequence>
<organism evidence="1 2">
    <name type="scientific">Kitasatospora indigofera</name>
    <dbReference type="NCBI Taxonomy" id="67307"/>
    <lineage>
        <taxon>Bacteria</taxon>
        <taxon>Bacillati</taxon>
        <taxon>Actinomycetota</taxon>
        <taxon>Actinomycetes</taxon>
        <taxon>Kitasatosporales</taxon>
        <taxon>Streptomycetaceae</taxon>
        <taxon>Kitasatospora</taxon>
    </lineage>
</organism>
<reference evidence="1" key="2">
    <citation type="submission" date="2020-09" db="EMBL/GenBank/DDBJ databases">
        <authorList>
            <person name="Sun Q."/>
            <person name="Ohkuma M."/>
        </authorList>
    </citation>
    <scope>NUCLEOTIDE SEQUENCE</scope>
    <source>
        <strain evidence="1">JCM 4646</strain>
    </source>
</reference>